<dbReference type="EC" id="2.5.1.18" evidence="2"/>
<dbReference type="FunFam" id="3.40.30.10:FF:000016">
    <property type="entry name" value="Glutathione S-transferase F2"/>
    <property type="match status" value="2"/>
</dbReference>
<organism evidence="8">
    <name type="scientific">Ananas comosus var. bracteatus</name>
    <name type="common">red pineapple</name>
    <dbReference type="NCBI Taxonomy" id="296719"/>
    <lineage>
        <taxon>Eukaryota</taxon>
        <taxon>Viridiplantae</taxon>
        <taxon>Streptophyta</taxon>
        <taxon>Embryophyta</taxon>
        <taxon>Tracheophyta</taxon>
        <taxon>Spermatophyta</taxon>
        <taxon>Magnoliopsida</taxon>
        <taxon>Liliopsida</taxon>
        <taxon>Poales</taxon>
        <taxon>Bromeliaceae</taxon>
        <taxon>Bromelioideae</taxon>
        <taxon>Ananas</taxon>
    </lineage>
</organism>
<dbReference type="Pfam" id="PF06830">
    <property type="entry name" value="Root_cap"/>
    <property type="match status" value="1"/>
</dbReference>
<feature type="domain" description="GST C-terminal" evidence="7">
    <location>
        <begin position="322"/>
        <end position="452"/>
    </location>
</feature>
<dbReference type="SFLD" id="SFLDG01154">
    <property type="entry name" value="Main.5:_Phi-like"/>
    <property type="match status" value="1"/>
</dbReference>
<dbReference type="PROSITE" id="PS50405">
    <property type="entry name" value="GST_CTER"/>
    <property type="match status" value="2"/>
</dbReference>
<dbReference type="PANTHER" id="PTHR43900:SF79">
    <property type="entry name" value="GLUTATHIONE S-TRANSFERASE"/>
    <property type="match status" value="1"/>
</dbReference>
<dbReference type="GO" id="GO:0006749">
    <property type="term" value="P:glutathione metabolic process"/>
    <property type="evidence" value="ECO:0007669"/>
    <property type="project" value="TreeGrafter"/>
</dbReference>
<feature type="compositionally biased region" description="Basic and acidic residues" evidence="5">
    <location>
        <begin position="981"/>
        <end position="992"/>
    </location>
</feature>
<dbReference type="InterPro" id="IPR009646">
    <property type="entry name" value="Root_cap"/>
</dbReference>
<keyword evidence="3" id="KW-0808">Transferase</keyword>
<dbReference type="Gene3D" id="1.20.1050.10">
    <property type="match status" value="2"/>
</dbReference>
<dbReference type="GO" id="GO:0043295">
    <property type="term" value="F:glutathione binding"/>
    <property type="evidence" value="ECO:0007669"/>
    <property type="project" value="TreeGrafter"/>
</dbReference>
<dbReference type="SFLD" id="SFLDG00358">
    <property type="entry name" value="Main_(cytGST)"/>
    <property type="match status" value="2"/>
</dbReference>
<feature type="domain" description="GST N-terminal" evidence="6">
    <location>
        <begin position="2"/>
        <end position="91"/>
    </location>
</feature>
<dbReference type="InterPro" id="IPR040079">
    <property type="entry name" value="Glutathione_S-Trfase"/>
</dbReference>
<dbReference type="Gene3D" id="3.40.30.10">
    <property type="entry name" value="Glutaredoxin"/>
    <property type="match status" value="2"/>
</dbReference>
<dbReference type="PROSITE" id="PS50404">
    <property type="entry name" value="GST_NTER"/>
    <property type="match status" value="2"/>
</dbReference>
<feature type="domain" description="GST C-terminal" evidence="7">
    <location>
        <begin position="99"/>
        <end position="230"/>
    </location>
</feature>
<name>A0A6V7QP46_ANACO</name>
<dbReference type="GO" id="GO:0004364">
    <property type="term" value="F:glutathione transferase activity"/>
    <property type="evidence" value="ECO:0007669"/>
    <property type="project" value="UniProtKB-EC"/>
</dbReference>
<dbReference type="InterPro" id="IPR036249">
    <property type="entry name" value="Thioredoxin-like_sf"/>
</dbReference>
<proteinExistence type="inferred from homology"/>
<dbReference type="Pfam" id="PF00043">
    <property type="entry name" value="GST_C"/>
    <property type="match status" value="2"/>
</dbReference>
<dbReference type="EMBL" id="LR862137">
    <property type="protein sequence ID" value="CAD1844778.1"/>
    <property type="molecule type" value="Genomic_DNA"/>
</dbReference>
<comment type="catalytic activity">
    <reaction evidence="4">
        <text>RX + glutathione = an S-substituted glutathione + a halide anion + H(+)</text>
        <dbReference type="Rhea" id="RHEA:16437"/>
        <dbReference type="ChEBI" id="CHEBI:15378"/>
        <dbReference type="ChEBI" id="CHEBI:16042"/>
        <dbReference type="ChEBI" id="CHEBI:17792"/>
        <dbReference type="ChEBI" id="CHEBI:57925"/>
        <dbReference type="ChEBI" id="CHEBI:90779"/>
        <dbReference type="EC" id="2.5.1.18"/>
    </reaction>
</comment>
<feature type="domain" description="GST N-terminal" evidence="6">
    <location>
        <begin position="233"/>
        <end position="314"/>
    </location>
</feature>
<evidence type="ECO:0000259" key="6">
    <source>
        <dbReference type="PROSITE" id="PS50404"/>
    </source>
</evidence>
<dbReference type="GO" id="GO:0005737">
    <property type="term" value="C:cytoplasm"/>
    <property type="evidence" value="ECO:0007669"/>
    <property type="project" value="TreeGrafter"/>
</dbReference>
<dbReference type="FunFam" id="1.20.1050.10:FF:000004">
    <property type="entry name" value="Glutathione S-transferase F2"/>
    <property type="match status" value="2"/>
</dbReference>
<protein>
    <recommendedName>
        <fullName evidence="2">glutathione transferase</fullName>
        <ecNumber evidence="2">2.5.1.18</ecNumber>
    </recommendedName>
</protein>
<reference evidence="8" key="1">
    <citation type="submission" date="2020-07" db="EMBL/GenBank/DDBJ databases">
        <authorList>
            <person name="Lin J."/>
        </authorList>
    </citation>
    <scope>NUCLEOTIDE SEQUENCE</scope>
</reference>
<sequence>MAGLQVFGQPASTDVARVLTCLFEKNQKFELIRADKFNGQPNVPEFIKLQASYSISIFDISGQVTFKDGDLTLTDSRAIIRHVATKYEDEGNKALYGKGALERALIEQWLQSEALSFARPSSALIFHLAFAEPLGIHPDEAVIEQNEKKLSTILDIYNKRLGESKYLAGDSFTLADLSHLPNSHYLVTLSKKGRKLFTERKNVERWWNAISTRPSWKEESTLISVSVTKFSMASVKVFGSPTSTEVARVLMCLFEKDVEFQLIRVDTYKGQKRMPDYLKLQPHGQALTFEDGKLTLVDSREICRHVAGRNHERGNKELFGTCTLERVAIEQWLQTEAHSFGPPSSELVFNLAFAPLMGQEKDEKAVAASERKLGEVLDIYERRLAEDEYLAGDKFTLADLSHVPNAHRLGSIPACRSLFASRANVNRWWKQITNRPAWRKVVAMQQEPAPELGLLGLAEQLPGSDPNLQAHQCLHAVDRDLRLPPHVRPPRHRLQPHQALQRPERPPRLMPRNSTLGRISARDGPEVGLDGDRRHVLAAESLLTQQTKLIVRAAPFLERGALGRLRELRVVDLHLLAPARGDGDGPARGLRERAAHRAEPPPGPSHRARAPAGAPRRAGLRFGLVVGPTQQTQGERLRLASSAWAAIGGSGAACGCRKRGAAWPCFLVRSYVTMKYFLQVLLVALISCFFCGRVNAGKAKCMNTYSYCYGKLFNCPQGCPNQCEVDCNTCKPYCPGAVCHDPRFIGGDGIKFYFHGKKNKDFCLVTDSDIHVNAHFIGKQGKGRDFTWVQSIGVLFGSQQFYVGARKVATWHGSDDNMHVQFNGADINIPSGDGEMWTSPEGDLQIKRVGETNSIVAEVVGVVKIGVRVVPITEEESRIHGYGITEDDCFAHLELSFKFSSLSNSVSGVLGQTYVPGYRSPVKIGVPMPVMGGAEKYSTSHLFATDCAVSKFGLKREGAEIEDPPTVACGAQDGIQGLSARGERDREIQRGR</sequence>
<dbReference type="SFLD" id="SFLDS00019">
    <property type="entry name" value="Glutathione_Transferase_(cytos"/>
    <property type="match status" value="2"/>
</dbReference>
<evidence type="ECO:0000313" key="8">
    <source>
        <dbReference type="EMBL" id="CAD1844778.1"/>
    </source>
</evidence>
<dbReference type="InterPro" id="IPR004046">
    <property type="entry name" value="GST_C"/>
</dbReference>
<dbReference type="GO" id="GO:0009635">
    <property type="term" value="P:response to herbicide"/>
    <property type="evidence" value="ECO:0007669"/>
    <property type="project" value="UniProtKB-ARBA"/>
</dbReference>
<feature type="compositionally biased region" description="Basic and acidic residues" evidence="5">
    <location>
        <begin position="520"/>
        <end position="530"/>
    </location>
</feature>
<evidence type="ECO:0000256" key="4">
    <source>
        <dbReference type="ARBA" id="ARBA00047960"/>
    </source>
</evidence>
<evidence type="ECO:0000256" key="2">
    <source>
        <dbReference type="ARBA" id="ARBA00012452"/>
    </source>
</evidence>
<accession>A0A6V7QP46</accession>
<feature type="region of interest" description="Disordered" evidence="5">
    <location>
        <begin position="482"/>
        <end position="530"/>
    </location>
</feature>
<dbReference type="InterPro" id="IPR010987">
    <property type="entry name" value="Glutathione-S-Trfase_C-like"/>
</dbReference>
<evidence type="ECO:0000256" key="3">
    <source>
        <dbReference type="ARBA" id="ARBA00022679"/>
    </source>
</evidence>
<evidence type="ECO:0000256" key="5">
    <source>
        <dbReference type="SAM" id="MobiDB-lite"/>
    </source>
</evidence>
<evidence type="ECO:0000259" key="7">
    <source>
        <dbReference type="PROSITE" id="PS50405"/>
    </source>
</evidence>
<dbReference type="PANTHER" id="PTHR43900">
    <property type="entry name" value="GLUTATHIONE S-TRANSFERASE RHO"/>
    <property type="match status" value="1"/>
</dbReference>
<evidence type="ECO:0000256" key="1">
    <source>
        <dbReference type="ARBA" id="ARBA00010128"/>
    </source>
</evidence>
<dbReference type="AlphaFoldDB" id="A0A6V7QP46"/>
<feature type="compositionally biased region" description="Basic and acidic residues" evidence="5">
    <location>
        <begin position="581"/>
        <end position="599"/>
    </location>
</feature>
<feature type="region of interest" description="Disordered" evidence="5">
    <location>
        <begin position="971"/>
        <end position="992"/>
    </location>
</feature>
<gene>
    <name evidence="8" type="ORF">CB5_LOCUS27989</name>
</gene>
<dbReference type="SUPFAM" id="SSF52833">
    <property type="entry name" value="Thioredoxin-like"/>
    <property type="match status" value="2"/>
</dbReference>
<dbReference type="InterPro" id="IPR004045">
    <property type="entry name" value="Glutathione_S-Trfase_N"/>
</dbReference>
<comment type="similarity">
    <text evidence="1">Belongs to the GST superfamily. Phi family.</text>
</comment>
<dbReference type="InterPro" id="IPR034347">
    <property type="entry name" value="GST_Phi_C"/>
</dbReference>
<dbReference type="SUPFAM" id="SSF47616">
    <property type="entry name" value="GST C-terminal domain-like"/>
    <property type="match status" value="2"/>
</dbReference>
<dbReference type="Pfam" id="PF02798">
    <property type="entry name" value="GST_N"/>
    <property type="match status" value="1"/>
</dbReference>
<feature type="region of interest" description="Disordered" evidence="5">
    <location>
        <begin position="581"/>
        <end position="613"/>
    </location>
</feature>
<dbReference type="CDD" id="cd03187">
    <property type="entry name" value="GST_C_Phi"/>
    <property type="match status" value="2"/>
</dbReference>
<dbReference type="InterPro" id="IPR036282">
    <property type="entry name" value="Glutathione-S-Trfase_C_sf"/>
</dbReference>